<feature type="coiled-coil region" evidence="8">
    <location>
        <begin position="427"/>
        <end position="461"/>
    </location>
</feature>
<gene>
    <name evidence="11" type="ORF">E1750_03870</name>
</gene>
<dbReference type="KEGG" id="fnk:E1750_03870"/>
<feature type="domain" description="Histidine kinase/HSP90-like ATPase" evidence="10">
    <location>
        <begin position="556"/>
        <end position="649"/>
    </location>
</feature>
<dbReference type="GO" id="GO:0005524">
    <property type="term" value="F:ATP binding"/>
    <property type="evidence" value="ECO:0007669"/>
    <property type="project" value="UniProtKB-KW"/>
</dbReference>
<dbReference type="InterPro" id="IPR011495">
    <property type="entry name" value="Sig_transdc_His_kin_sub2_dim/P"/>
</dbReference>
<reference evidence="12" key="1">
    <citation type="submission" date="2019-03" db="EMBL/GenBank/DDBJ databases">
        <title>Flavobacterium sp.</title>
        <authorList>
            <person name="Kim H."/>
        </authorList>
    </citation>
    <scope>NUCLEOTIDE SEQUENCE [LARGE SCALE GENOMIC DNA]</scope>
    <source>
        <strain evidence="12">GS13</strain>
    </source>
</reference>
<evidence type="ECO:0000256" key="2">
    <source>
        <dbReference type="ARBA" id="ARBA00012438"/>
    </source>
</evidence>
<feature type="coiled-coil region" evidence="8">
    <location>
        <begin position="373"/>
        <end position="402"/>
    </location>
</feature>
<evidence type="ECO:0000256" key="3">
    <source>
        <dbReference type="ARBA" id="ARBA00022553"/>
    </source>
</evidence>
<keyword evidence="5" id="KW-0547">Nucleotide-binding</keyword>
<evidence type="ECO:0000256" key="8">
    <source>
        <dbReference type="SAM" id="Coils"/>
    </source>
</evidence>
<evidence type="ECO:0000313" key="11">
    <source>
        <dbReference type="EMBL" id="QBN17976.1"/>
    </source>
</evidence>
<evidence type="ECO:0000256" key="9">
    <source>
        <dbReference type="SAM" id="Phobius"/>
    </source>
</evidence>
<dbReference type="EC" id="2.7.13.3" evidence="2"/>
<dbReference type="Gene3D" id="1.25.40.10">
    <property type="entry name" value="Tetratricopeptide repeat domain"/>
    <property type="match status" value="2"/>
</dbReference>
<keyword evidence="6 11" id="KW-0418">Kinase</keyword>
<dbReference type="Gene3D" id="3.30.565.10">
    <property type="entry name" value="Histidine kinase-like ATPase, C-terminal domain"/>
    <property type="match status" value="1"/>
</dbReference>
<evidence type="ECO:0000256" key="5">
    <source>
        <dbReference type="ARBA" id="ARBA00022741"/>
    </source>
</evidence>
<proteinExistence type="predicted"/>
<accession>A0A4P6Y6I8</accession>
<dbReference type="RefSeq" id="WP_133275505.1">
    <property type="nucleotide sequence ID" value="NZ_CP037933.1"/>
</dbReference>
<dbReference type="SUPFAM" id="SSF55874">
    <property type="entry name" value="ATPase domain of HSP90 chaperone/DNA topoisomerase II/histidine kinase"/>
    <property type="match status" value="1"/>
</dbReference>
<evidence type="ECO:0000259" key="10">
    <source>
        <dbReference type="SMART" id="SM00387"/>
    </source>
</evidence>
<keyword evidence="9" id="KW-1133">Transmembrane helix</keyword>
<dbReference type="InterPro" id="IPR011990">
    <property type="entry name" value="TPR-like_helical_dom_sf"/>
</dbReference>
<organism evidence="11 12">
    <name type="scientific">Flavobacterium nackdongense</name>
    <dbReference type="NCBI Taxonomy" id="2547394"/>
    <lineage>
        <taxon>Bacteria</taxon>
        <taxon>Pseudomonadati</taxon>
        <taxon>Bacteroidota</taxon>
        <taxon>Flavobacteriia</taxon>
        <taxon>Flavobacteriales</taxon>
        <taxon>Flavobacteriaceae</taxon>
        <taxon>Flavobacterium</taxon>
    </lineage>
</organism>
<feature type="transmembrane region" description="Helical" evidence="9">
    <location>
        <begin position="404"/>
        <end position="421"/>
    </location>
</feature>
<keyword evidence="4" id="KW-0808">Transferase</keyword>
<dbReference type="Pfam" id="PF02518">
    <property type="entry name" value="HATPase_c"/>
    <property type="match status" value="1"/>
</dbReference>
<evidence type="ECO:0000313" key="12">
    <source>
        <dbReference type="Proteomes" id="UP000291124"/>
    </source>
</evidence>
<keyword evidence="8" id="KW-0175">Coiled coil</keyword>
<dbReference type="GO" id="GO:0004673">
    <property type="term" value="F:protein histidine kinase activity"/>
    <property type="evidence" value="ECO:0007669"/>
    <property type="project" value="UniProtKB-EC"/>
</dbReference>
<comment type="catalytic activity">
    <reaction evidence="1">
        <text>ATP + protein L-histidine = ADP + protein N-phospho-L-histidine.</text>
        <dbReference type="EC" id="2.7.13.3"/>
    </reaction>
</comment>
<dbReference type="Gene3D" id="3.30.450.20">
    <property type="entry name" value="PAS domain"/>
    <property type="match status" value="1"/>
</dbReference>
<dbReference type="Pfam" id="PF07568">
    <property type="entry name" value="HisKA_2"/>
    <property type="match status" value="1"/>
</dbReference>
<dbReference type="InterPro" id="IPR003594">
    <property type="entry name" value="HATPase_dom"/>
</dbReference>
<keyword evidence="9" id="KW-0472">Membrane</keyword>
<dbReference type="AlphaFoldDB" id="A0A4P6Y6I8"/>
<keyword evidence="3" id="KW-0597">Phosphoprotein</keyword>
<keyword evidence="12" id="KW-1185">Reference proteome</keyword>
<dbReference type="PANTHER" id="PTHR41523:SF8">
    <property type="entry name" value="ETHYLENE RESPONSE SENSOR PROTEIN"/>
    <property type="match status" value="1"/>
</dbReference>
<dbReference type="SUPFAM" id="SSF48452">
    <property type="entry name" value="TPR-like"/>
    <property type="match status" value="1"/>
</dbReference>
<name>A0A4P6Y6I8_9FLAO</name>
<evidence type="ECO:0000256" key="6">
    <source>
        <dbReference type="ARBA" id="ARBA00022777"/>
    </source>
</evidence>
<dbReference type="InterPro" id="IPR036890">
    <property type="entry name" value="HATPase_C_sf"/>
</dbReference>
<dbReference type="PANTHER" id="PTHR41523">
    <property type="entry name" value="TWO-COMPONENT SYSTEM SENSOR PROTEIN"/>
    <property type="match status" value="1"/>
</dbReference>
<evidence type="ECO:0000256" key="4">
    <source>
        <dbReference type="ARBA" id="ARBA00022679"/>
    </source>
</evidence>
<dbReference type="SMART" id="SM00387">
    <property type="entry name" value="HATPase_c"/>
    <property type="match status" value="1"/>
</dbReference>
<evidence type="ECO:0000256" key="1">
    <source>
        <dbReference type="ARBA" id="ARBA00000085"/>
    </source>
</evidence>
<evidence type="ECO:0000256" key="7">
    <source>
        <dbReference type="ARBA" id="ARBA00022840"/>
    </source>
</evidence>
<keyword evidence="7" id="KW-0067">ATP-binding</keyword>
<dbReference type="OrthoDB" id="9767435at2"/>
<keyword evidence="9" id="KW-0812">Transmembrane</keyword>
<dbReference type="EMBL" id="CP037933">
    <property type="protein sequence ID" value="QBN17976.1"/>
    <property type="molecule type" value="Genomic_DNA"/>
</dbReference>
<protein>
    <recommendedName>
        <fullName evidence="2">histidine kinase</fullName>
        <ecNumber evidence="2">2.7.13.3</ecNumber>
    </recommendedName>
</protein>
<dbReference type="Proteomes" id="UP000291124">
    <property type="component" value="Chromosome"/>
</dbReference>
<sequence>MNKILVYLLLTIICNGYAQHYSEEATSDSSLQWSKKYQNKALYFLKIPQYNRDSSAYYFEKATKLVQSNSEAHYEQLATIYLQKADVLTCNYTLSQLDSLSRIGWYYLKKIPVQQNKLLEYDFLINWASIKLELGEHKKSLLLFSNALRLAEDFKSPELVAKILMNKGVYYERYQLVEEEKLSLENLYKSLSYYQKWGESKKPTALFSIYRSIISYHTDKNSDSVYYYFDKMKRVLKYSKNPIVPAWYYVCLGRELITSPVAGQKTISQKQYDEGKKNIIKALNILEHYKIKTSSITAYGYGLLADLYLHNKQYDLAIGYYVKSRNDYLRLKNLSAAESMTQYIGQAYQLKGDLANALIYFKQYYLLSSIFQKEKNERGLRENELQINLLQQEKKLIQKQKQQTIYIIALLTIVILLIWFYRNYQLKQKSNQQLAALNNDLANKNNLLDKKNAENELLLKEIHHRVKNNLLVISSLLELQSEQIDDPKIKEAIKDGQNRVNSIGIVHRKLYQYDNVGFIDMKEYVMSLSESILGGFGTEGLINLELQVEKFDLEIDTAIPVGLIINELLTNALKYAFRPGEKGTIIIKLVRQNNALLHLQVADNGIGKSDAIQGTGFGGQLIALLTNQLNGRMKEVIQNGTTISFDFKL</sequence>